<dbReference type="SUPFAM" id="SSF53335">
    <property type="entry name" value="S-adenosyl-L-methionine-dependent methyltransferases"/>
    <property type="match status" value="1"/>
</dbReference>
<dbReference type="InterPro" id="IPR003682">
    <property type="entry name" value="rRNA_ssu_MeTfrase_G"/>
</dbReference>
<dbReference type="EC" id="2.1.1.170" evidence="6"/>
<evidence type="ECO:0000313" key="8">
    <source>
        <dbReference type="Proteomes" id="UP001371218"/>
    </source>
</evidence>
<feature type="binding site" evidence="6">
    <location>
        <position position="101"/>
    </location>
    <ligand>
        <name>S-adenosyl-L-methionine</name>
        <dbReference type="ChEBI" id="CHEBI:59789"/>
    </ligand>
</feature>
<dbReference type="Proteomes" id="UP001371218">
    <property type="component" value="Unassembled WGS sequence"/>
</dbReference>
<comment type="catalytic activity">
    <reaction evidence="6">
        <text>guanosine(527) in 16S rRNA + S-adenosyl-L-methionine = N(7)-methylguanosine(527) in 16S rRNA + S-adenosyl-L-homocysteine</text>
        <dbReference type="Rhea" id="RHEA:42732"/>
        <dbReference type="Rhea" id="RHEA-COMP:10209"/>
        <dbReference type="Rhea" id="RHEA-COMP:10210"/>
        <dbReference type="ChEBI" id="CHEBI:57856"/>
        <dbReference type="ChEBI" id="CHEBI:59789"/>
        <dbReference type="ChEBI" id="CHEBI:74269"/>
        <dbReference type="ChEBI" id="CHEBI:74480"/>
        <dbReference type="EC" id="2.1.1.170"/>
    </reaction>
</comment>
<reference evidence="7 8" key="1">
    <citation type="submission" date="2024-04" db="EMBL/GenBank/DDBJ databases">
        <title>Novel species of the genus Ideonella isolated from streams.</title>
        <authorList>
            <person name="Lu H."/>
        </authorList>
    </citation>
    <scope>NUCLEOTIDE SEQUENCE [LARGE SCALE GENOMIC DNA]</scope>
    <source>
        <strain evidence="7 8">DXS29W</strain>
    </source>
</reference>
<keyword evidence="4 6" id="KW-0808">Transferase</keyword>
<dbReference type="RefSeq" id="WP_341425403.1">
    <property type="nucleotide sequence ID" value="NZ_JBBUTG010000004.1"/>
</dbReference>
<comment type="similarity">
    <text evidence="6">Belongs to the methyltransferase superfamily. RNA methyltransferase RsmG family.</text>
</comment>
<dbReference type="HAMAP" id="MF_00074">
    <property type="entry name" value="16SrRNA_methyltr_G"/>
    <property type="match status" value="1"/>
</dbReference>
<dbReference type="EMBL" id="JBBUTG010000004">
    <property type="protein sequence ID" value="MEK8031037.1"/>
    <property type="molecule type" value="Genomic_DNA"/>
</dbReference>
<keyword evidence="3 6" id="KW-0489">Methyltransferase</keyword>
<organism evidence="7 8">
    <name type="scientific">Ideonella lacteola</name>
    <dbReference type="NCBI Taxonomy" id="2984193"/>
    <lineage>
        <taxon>Bacteria</taxon>
        <taxon>Pseudomonadati</taxon>
        <taxon>Pseudomonadota</taxon>
        <taxon>Betaproteobacteria</taxon>
        <taxon>Burkholderiales</taxon>
        <taxon>Sphaerotilaceae</taxon>
        <taxon>Ideonella</taxon>
    </lineage>
</organism>
<keyword evidence="1 6" id="KW-0963">Cytoplasm</keyword>
<dbReference type="PIRSF" id="PIRSF003078">
    <property type="entry name" value="GidB"/>
    <property type="match status" value="1"/>
</dbReference>
<evidence type="ECO:0000313" key="7">
    <source>
        <dbReference type="EMBL" id="MEK8031037.1"/>
    </source>
</evidence>
<evidence type="ECO:0000256" key="6">
    <source>
        <dbReference type="HAMAP-Rule" id="MF_00074"/>
    </source>
</evidence>
<dbReference type="CDD" id="cd02440">
    <property type="entry name" value="AdoMet_MTases"/>
    <property type="match status" value="1"/>
</dbReference>
<dbReference type="PANTHER" id="PTHR31760:SF0">
    <property type="entry name" value="S-ADENOSYL-L-METHIONINE-DEPENDENT METHYLTRANSFERASES SUPERFAMILY PROTEIN"/>
    <property type="match status" value="1"/>
</dbReference>
<evidence type="ECO:0000256" key="3">
    <source>
        <dbReference type="ARBA" id="ARBA00022603"/>
    </source>
</evidence>
<dbReference type="Pfam" id="PF02527">
    <property type="entry name" value="GidB"/>
    <property type="match status" value="1"/>
</dbReference>
<name>A0ABU9BQA2_9BURK</name>
<dbReference type="GO" id="GO:0008168">
    <property type="term" value="F:methyltransferase activity"/>
    <property type="evidence" value="ECO:0007669"/>
    <property type="project" value="UniProtKB-KW"/>
</dbReference>
<evidence type="ECO:0000256" key="2">
    <source>
        <dbReference type="ARBA" id="ARBA00022552"/>
    </source>
</evidence>
<dbReference type="PANTHER" id="PTHR31760">
    <property type="entry name" value="S-ADENOSYL-L-METHIONINE-DEPENDENT METHYLTRANSFERASES SUPERFAMILY PROTEIN"/>
    <property type="match status" value="1"/>
</dbReference>
<proteinExistence type="inferred from homology"/>
<dbReference type="Gene3D" id="3.40.50.150">
    <property type="entry name" value="Vaccinia Virus protein VP39"/>
    <property type="match status" value="1"/>
</dbReference>
<evidence type="ECO:0000256" key="1">
    <source>
        <dbReference type="ARBA" id="ARBA00022490"/>
    </source>
</evidence>
<protein>
    <recommendedName>
        <fullName evidence="6">Ribosomal RNA small subunit methyltransferase G</fullName>
        <ecNumber evidence="6">2.1.1.170</ecNumber>
    </recommendedName>
    <alternativeName>
        <fullName evidence="6">16S rRNA 7-methylguanosine methyltransferase</fullName>
        <shortName evidence="6">16S rRNA m7G methyltransferase</shortName>
    </alternativeName>
</protein>
<feature type="binding site" evidence="6">
    <location>
        <begin position="147"/>
        <end position="148"/>
    </location>
    <ligand>
        <name>S-adenosyl-L-methionine</name>
        <dbReference type="ChEBI" id="CHEBI:59789"/>
    </ligand>
</feature>
<comment type="function">
    <text evidence="6">Specifically methylates the N7 position of guanine in position 527 of 16S rRNA.</text>
</comment>
<keyword evidence="8" id="KW-1185">Reference proteome</keyword>
<comment type="caution">
    <text evidence="7">The sequence shown here is derived from an EMBL/GenBank/DDBJ whole genome shotgun (WGS) entry which is preliminary data.</text>
</comment>
<keyword evidence="5 6" id="KW-0949">S-adenosyl-L-methionine</keyword>
<gene>
    <name evidence="6 7" type="primary">rsmG</name>
    <name evidence="7" type="ORF">AACH06_09440</name>
</gene>
<sequence>MTDTISHPLAGPLDRGLNALGLPLPPAVQRRLLSYLDLIAQWNRVYNLTAIRDPGSMLVQHLLDCLAIVQPLRREAGQAGEGSSGLKAGCRVLDVGSGAGLPGVVLAICEPEWSVTCVDAVAKKASFIRQVAAELQLTNLTATHQRVEDMDDAPFDLITSRAFATLSDFISLTTARLAPGGRWVAMKAHLSPEERAGVPANVEVFHVEPLTVPGLDAARCLVWMRPQAG</sequence>
<evidence type="ECO:0000256" key="4">
    <source>
        <dbReference type="ARBA" id="ARBA00022679"/>
    </source>
</evidence>
<comment type="subcellular location">
    <subcellularLocation>
        <location evidence="6">Cytoplasm</location>
    </subcellularLocation>
</comment>
<feature type="binding site" evidence="6">
    <location>
        <position position="96"/>
    </location>
    <ligand>
        <name>S-adenosyl-L-methionine</name>
        <dbReference type="ChEBI" id="CHEBI:59789"/>
    </ligand>
</feature>
<comment type="caution">
    <text evidence="6">Lacks conserved residue(s) required for the propagation of feature annotation.</text>
</comment>
<feature type="binding site" evidence="6">
    <location>
        <position position="161"/>
    </location>
    <ligand>
        <name>S-adenosyl-L-methionine</name>
        <dbReference type="ChEBI" id="CHEBI:59789"/>
    </ligand>
</feature>
<evidence type="ECO:0000256" key="5">
    <source>
        <dbReference type="ARBA" id="ARBA00022691"/>
    </source>
</evidence>
<accession>A0ABU9BQA2</accession>
<keyword evidence="2 6" id="KW-0698">rRNA processing</keyword>
<dbReference type="NCBIfam" id="TIGR00138">
    <property type="entry name" value="rsmG_gidB"/>
    <property type="match status" value="1"/>
</dbReference>
<dbReference type="InterPro" id="IPR029063">
    <property type="entry name" value="SAM-dependent_MTases_sf"/>
</dbReference>
<dbReference type="GO" id="GO:0032259">
    <property type="term" value="P:methylation"/>
    <property type="evidence" value="ECO:0007669"/>
    <property type="project" value="UniProtKB-KW"/>
</dbReference>